<accession>I7KLI2</accession>
<evidence type="ECO:0000313" key="2">
    <source>
        <dbReference type="Proteomes" id="UP000009311"/>
    </source>
</evidence>
<dbReference type="SFLD" id="SFLDS00003">
    <property type="entry name" value="Haloacid_Dehalogenase"/>
    <property type="match status" value="1"/>
</dbReference>
<dbReference type="PANTHER" id="PTHR10000">
    <property type="entry name" value="PHOSPHOSERINE PHOSPHATASE"/>
    <property type="match status" value="1"/>
</dbReference>
<dbReference type="Pfam" id="PF08282">
    <property type="entry name" value="Hydrolase_3"/>
    <property type="match status" value="1"/>
</dbReference>
<gene>
    <name evidence="1" type="ORF">BN53_04815</name>
</gene>
<dbReference type="PROSITE" id="PS01229">
    <property type="entry name" value="COF_2"/>
    <property type="match status" value="1"/>
</dbReference>
<proteinExistence type="predicted"/>
<dbReference type="GO" id="GO:0000287">
    <property type="term" value="F:magnesium ion binding"/>
    <property type="evidence" value="ECO:0007669"/>
    <property type="project" value="TreeGrafter"/>
</dbReference>
<dbReference type="RefSeq" id="WP_009559961.1">
    <property type="nucleotide sequence ID" value="NZ_AYZN01000001.1"/>
</dbReference>
<dbReference type="EMBL" id="CAKD01000021">
    <property type="protein sequence ID" value="CCI85409.1"/>
    <property type="molecule type" value="Genomic_DNA"/>
</dbReference>
<dbReference type="Gene3D" id="3.30.1240.10">
    <property type="match status" value="1"/>
</dbReference>
<organism evidence="1 2">
    <name type="scientific">Lactobacillus pasteurii DSM 23907 = CRBIP 24.76</name>
    <dbReference type="NCBI Taxonomy" id="1423790"/>
    <lineage>
        <taxon>Bacteria</taxon>
        <taxon>Bacillati</taxon>
        <taxon>Bacillota</taxon>
        <taxon>Bacilli</taxon>
        <taxon>Lactobacillales</taxon>
        <taxon>Lactobacillaceae</taxon>
        <taxon>Lactobacillus</taxon>
    </lineage>
</organism>
<comment type="caution">
    <text evidence="1">The sequence shown here is derived from an EMBL/GenBank/DDBJ whole genome shotgun (WGS) entry which is preliminary data.</text>
</comment>
<dbReference type="PANTHER" id="PTHR10000:SF8">
    <property type="entry name" value="HAD SUPERFAMILY HYDROLASE-LIKE, TYPE 3"/>
    <property type="match status" value="1"/>
</dbReference>
<dbReference type="eggNOG" id="COG0561">
    <property type="taxonomic scope" value="Bacteria"/>
</dbReference>
<name>I7KLI2_9LACO</name>
<dbReference type="SUPFAM" id="SSF56784">
    <property type="entry name" value="HAD-like"/>
    <property type="match status" value="1"/>
</dbReference>
<keyword evidence="1" id="KW-0378">Hydrolase</keyword>
<dbReference type="NCBIfam" id="TIGR01484">
    <property type="entry name" value="HAD-SF-IIB"/>
    <property type="match status" value="1"/>
</dbReference>
<evidence type="ECO:0000313" key="1">
    <source>
        <dbReference type="EMBL" id="CCI85409.1"/>
    </source>
</evidence>
<dbReference type="Proteomes" id="UP000009311">
    <property type="component" value="Unassembled WGS sequence"/>
</dbReference>
<dbReference type="GO" id="GO:0016791">
    <property type="term" value="F:phosphatase activity"/>
    <property type="evidence" value="ECO:0007669"/>
    <property type="project" value="UniProtKB-ARBA"/>
</dbReference>
<protein>
    <submittedName>
        <fullName evidence="1">HAD family hydrolase</fullName>
    </submittedName>
</protein>
<dbReference type="CDD" id="cd07516">
    <property type="entry name" value="HAD_Pase"/>
    <property type="match status" value="1"/>
</dbReference>
<dbReference type="Gene3D" id="3.40.50.1000">
    <property type="entry name" value="HAD superfamily/HAD-like"/>
    <property type="match status" value="1"/>
</dbReference>
<sequence length="274" mass="31298">MYKLIACDLDETLLSDDTHVCQRNRDAIMKLQQLGVKFVLATGRGYISVQNTLKELNLAQQENEYVISFNGACISENKNNHVLNFNGLEHQQAQKLYQYGQNYDVCMHVYTKDMVYVYNMDEDERNYMSGRHAYKEIDTDNLDFLKTEDIAKVLYQNTDQEYLHMLAESMGELGDQFDISYSSNRYLEFNKKGVNKGEGLIWLAQQLKIKPEETIAMGDNINDLSMITRAGLGVGMQNSNPAIKPYCDYITEADNNNGGVAEAIEKFVLADRRG</sequence>
<dbReference type="InterPro" id="IPR006379">
    <property type="entry name" value="HAD-SF_hydro_IIB"/>
</dbReference>
<dbReference type="InterPro" id="IPR000150">
    <property type="entry name" value="Cof"/>
</dbReference>
<reference evidence="1 2" key="1">
    <citation type="submission" date="2012-06" db="EMBL/GenBank/DDBJ databases">
        <title>Draft Genome Sequence of Lactobacillus pasteurii CRBIP 24.76T.</title>
        <authorList>
            <person name="Cousin S."/>
            <person name="Bouchier C."/>
            <person name="Loux V."/>
            <person name="Ma L."/>
            <person name="Creno S."/>
            <person name="Bizet C."/>
            <person name="Clermont D."/>
        </authorList>
    </citation>
    <scope>NUCLEOTIDE SEQUENCE [LARGE SCALE GENOMIC DNA]</scope>
    <source>
        <strain evidence="2">CRBIP 24.76T</strain>
    </source>
</reference>
<dbReference type="SFLD" id="SFLDG01140">
    <property type="entry name" value="C2.B:_Phosphomannomutase_and_P"/>
    <property type="match status" value="1"/>
</dbReference>
<dbReference type="InterPro" id="IPR036412">
    <property type="entry name" value="HAD-like_sf"/>
</dbReference>
<dbReference type="PATRIC" id="fig|1423790.3.peg.382"/>
<dbReference type="OrthoDB" id="9790031at2"/>
<keyword evidence="2" id="KW-1185">Reference proteome</keyword>
<dbReference type="AlphaFoldDB" id="I7KLI2"/>
<dbReference type="NCBIfam" id="TIGR00099">
    <property type="entry name" value="Cof-subfamily"/>
    <property type="match status" value="1"/>
</dbReference>
<dbReference type="STRING" id="1423790.BN53_04815"/>
<dbReference type="GO" id="GO:0005829">
    <property type="term" value="C:cytosol"/>
    <property type="evidence" value="ECO:0007669"/>
    <property type="project" value="TreeGrafter"/>
</dbReference>
<dbReference type="InterPro" id="IPR023214">
    <property type="entry name" value="HAD_sf"/>
</dbReference>